<name>A0A8X8CIT3_POPTO</name>
<dbReference type="OrthoDB" id="1698378at2759"/>
<dbReference type="Proteomes" id="UP000886885">
    <property type="component" value="Chromosome 11A"/>
</dbReference>
<protein>
    <recommendedName>
        <fullName evidence="3">TF-B3 domain-containing protein</fullName>
    </recommendedName>
</protein>
<dbReference type="InterPro" id="IPR003340">
    <property type="entry name" value="B3_DNA-bd"/>
</dbReference>
<comment type="caution">
    <text evidence="1">The sequence shown here is derived from an EMBL/GenBank/DDBJ whole genome shotgun (WGS) entry which is preliminary data.</text>
</comment>
<evidence type="ECO:0008006" key="3">
    <source>
        <dbReference type="Google" id="ProtNLM"/>
    </source>
</evidence>
<proteinExistence type="predicted"/>
<dbReference type="EMBL" id="JAAWWB010000021">
    <property type="protein sequence ID" value="KAG6755750.1"/>
    <property type="molecule type" value="Genomic_DNA"/>
</dbReference>
<keyword evidence="2" id="KW-1185">Reference proteome</keyword>
<dbReference type="CDD" id="cd10017">
    <property type="entry name" value="B3_DNA"/>
    <property type="match status" value="1"/>
</dbReference>
<evidence type="ECO:0000313" key="1">
    <source>
        <dbReference type="EMBL" id="KAG6755750.1"/>
    </source>
</evidence>
<evidence type="ECO:0000313" key="2">
    <source>
        <dbReference type="Proteomes" id="UP000886885"/>
    </source>
</evidence>
<dbReference type="AlphaFoldDB" id="A0A8X8CIT3"/>
<organism evidence="1 2">
    <name type="scientific">Populus tomentosa</name>
    <name type="common">Chinese white poplar</name>
    <dbReference type="NCBI Taxonomy" id="118781"/>
    <lineage>
        <taxon>Eukaryota</taxon>
        <taxon>Viridiplantae</taxon>
        <taxon>Streptophyta</taxon>
        <taxon>Embryophyta</taxon>
        <taxon>Tracheophyta</taxon>
        <taxon>Spermatophyta</taxon>
        <taxon>Magnoliopsida</taxon>
        <taxon>eudicotyledons</taxon>
        <taxon>Gunneridae</taxon>
        <taxon>Pentapetalae</taxon>
        <taxon>rosids</taxon>
        <taxon>fabids</taxon>
        <taxon>Malpighiales</taxon>
        <taxon>Salicaceae</taxon>
        <taxon>Saliceae</taxon>
        <taxon>Populus</taxon>
    </lineage>
</organism>
<reference evidence="1" key="1">
    <citation type="journal article" date="2020" name="bioRxiv">
        <title>Hybrid origin of Populus tomentosa Carr. identified through genome sequencing and phylogenomic analysis.</title>
        <authorList>
            <person name="An X."/>
            <person name="Gao K."/>
            <person name="Chen Z."/>
            <person name="Li J."/>
            <person name="Yang X."/>
            <person name="Yang X."/>
            <person name="Zhou J."/>
            <person name="Guo T."/>
            <person name="Zhao T."/>
            <person name="Huang S."/>
            <person name="Miao D."/>
            <person name="Khan W.U."/>
            <person name="Rao P."/>
            <person name="Ye M."/>
            <person name="Lei B."/>
            <person name="Liao W."/>
            <person name="Wang J."/>
            <person name="Ji L."/>
            <person name="Li Y."/>
            <person name="Guo B."/>
            <person name="Mustafa N.S."/>
            <person name="Li S."/>
            <person name="Yun Q."/>
            <person name="Keller S.R."/>
            <person name="Mao J."/>
            <person name="Zhang R."/>
            <person name="Strauss S.H."/>
        </authorList>
    </citation>
    <scope>NUCLEOTIDE SEQUENCE</scope>
    <source>
        <strain evidence="1">GM15</strain>
        <tissue evidence="1">Leaf</tissue>
    </source>
</reference>
<sequence length="162" mass="18368">MGKLGSALLLGDSGSCGKAGRGRLVVVKGEPSLKFFKITILSRTLEMEVMAKLLSGSNTTNKRLEFPTESLWAFSLPAGQNSVEFDALDMLDQPWRLKILVRNKGRYPKPWISGQWSIYVHQKKLRQGDRVTLTVHDQENGVKNYRIIAERKHFGFWYSIGQ</sequence>
<accession>A0A8X8CIT3</accession>
<dbReference type="GO" id="GO:0003677">
    <property type="term" value="F:DNA binding"/>
    <property type="evidence" value="ECO:0007669"/>
    <property type="project" value="InterPro"/>
</dbReference>
<gene>
    <name evidence="1" type="ORF">POTOM_039155</name>
</gene>